<dbReference type="AlphaFoldDB" id="A0A162PSL0"/>
<feature type="region of interest" description="Disordered" evidence="4">
    <location>
        <begin position="207"/>
        <end position="254"/>
    </location>
</feature>
<evidence type="ECO:0000256" key="2">
    <source>
        <dbReference type="ARBA" id="ARBA00012573"/>
    </source>
</evidence>
<dbReference type="InterPro" id="IPR006676">
    <property type="entry name" value="tRNA_splic"/>
</dbReference>
<dbReference type="EC" id="4.6.1.16" evidence="2"/>
<protein>
    <recommendedName>
        <fullName evidence="2">tRNA-intron lyase</fullName>
        <ecNumber evidence="2">4.6.1.16</ecNumber>
    </recommendedName>
</protein>
<dbReference type="InterPro" id="IPR036167">
    <property type="entry name" value="tRNA_intron_Endo_cat-like_sf"/>
</dbReference>
<dbReference type="Pfam" id="PF01974">
    <property type="entry name" value="tRNA_int_endo"/>
    <property type="match status" value="1"/>
</dbReference>
<feature type="region of interest" description="Disordered" evidence="4">
    <location>
        <begin position="523"/>
        <end position="564"/>
    </location>
</feature>
<accession>A0A162PSL0</accession>
<evidence type="ECO:0000313" key="7">
    <source>
        <dbReference type="Proteomes" id="UP000076584"/>
    </source>
</evidence>
<dbReference type="GO" id="GO:0003676">
    <property type="term" value="F:nucleic acid binding"/>
    <property type="evidence" value="ECO:0007669"/>
    <property type="project" value="InterPro"/>
</dbReference>
<dbReference type="SUPFAM" id="SSF53032">
    <property type="entry name" value="tRNA-intron endonuclease catalytic domain-like"/>
    <property type="match status" value="1"/>
</dbReference>
<keyword evidence="6" id="KW-0255">Endonuclease</keyword>
<dbReference type="Gene3D" id="3.40.1350.10">
    <property type="match status" value="1"/>
</dbReference>
<keyword evidence="6" id="KW-0378">Hydrolase</keyword>
<feature type="domain" description="tRNA intron endonuclease catalytic" evidence="5">
    <location>
        <begin position="747"/>
        <end position="836"/>
    </location>
</feature>
<dbReference type="PANTHER" id="PTHR21227:SF0">
    <property type="entry name" value="TRNA-SPLICING ENDONUCLEASE SUBUNIT SEN2"/>
    <property type="match status" value="1"/>
</dbReference>
<proteinExistence type="inferred from homology"/>
<name>A0A162PSL0_COLIC</name>
<dbReference type="Proteomes" id="UP000076584">
    <property type="component" value="Unassembled WGS sequence"/>
</dbReference>
<gene>
    <name evidence="6" type="ORF">CI238_01453</name>
</gene>
<evidence type="ECO:0000256" key="3">
    <source>
        <dbReference type="ARBA" id="ARBA00034031"/>
    </source>
</evidence>
<keyword evidence="7" id="KW-1185">Reference proteome</keyword>
<dbReference type="InterPro" id="IPR006677">
    <property type="entry name" value="tRNA_intron_Endonuc_cat-like"/>
</dbReference>
<evidence type="ECO:0000313" key="6">
    <source>
        <dbReference type="EMBL" id="KZL87523.1"/>
    </source>
</evidence>
<reference evidence="6 7" key="1">
    <citation type="submission" date="2015-06" db="EMBL/GenBank/DDBJ databases">
        <title>Survival trade-offs in plant roots during colonization by closely related pathogenic and mutualistic fungi.</title>
        <authorList>
            <person name="Hacquard S."/>
            <person name="Kracher B."/>
            <person name="Hiruma K."/>
            <person name="Weinman A."/>
            <person name="Muench P."/>
            <person name="Garrido Oter R."/>
            <person name="Ver Loren van Themaat E."/>
            <person name="Dallerey J.-F."/>
            <person name="Damm U."/>
            <person name="Henrissat B."/>
            <person name="Lespinet O."/>
            <person name="Thon M."/>
            <person name="Kemen E."/>
            <person name="McHardy A.C."/>
            <person name="Schulze-Lefert P."/>
            <person name="O'Connell R.J."/>
        </authorList>
    </citation>
    <scope>NUCLEOTIDE SEQUENCE [LARGE SCALE GENOMIC DNA]</scope>
    <source>
        <strain evidence="6 7">MAFF 238704</strain>
    </source>
</reference>
<evidence type="ECO:0000259" key="5">
    <source>
        <dbReference type="Pfam" id="PF01974"/>
    </source>
</evidence>
<evidence type="ECO:0000256" key="1">
    <source>
        <dbReference type="ARBA" id="ARBA00008078"/>
    </source>
</evidence>
<feature type="compositionally biased region" description="Polar residues" evidence="4">
    <location>
        <begin position="15"/>
        <end position="48"/>
    </location>
</feature>
<dbReference type="GO" id="GO:0000379">
    <property type="term" value="P:tRNA-type intron splice site recognition and cleavage"/>
    <property type="evidence" value="ECO:0007669"/>
    <property type="project" value="TreeGrafter"/>
</dbReference>
<dbReference type="GO" id="GO:0005737">
    <property type="term" value="C:cytoplasm"/>
    <property type="evidence" value="ECO:0007669"/>
    <property type="project" value="TreeGrafter"/>
</dbReference>
<comment type="catalytic activity">
    <reaction evidence="3">
        <text>pretRNA = a 3'-half-tRNA molecule with a 5'-OH end + a 5'-half-tRNA molecule with a 2',3'-cyclic phosphate end + an intron with a 2',3'-cyclic phosphate and a 5'-hydroxyl terminus.</text>
        <dbReference type="EC" id="4.6.1.16"/>
    </reaction>
</comment>
<dbReference type="PANTHER" id="PTHR21227">
    <property type="entry name" value="TRNA-SPLICING ENDONUCLEASE SUBUNIT SEN2"/>
    <property type="match status" value="1"/>
</dbReference>
<keyword evidence="6" id="KW-0540">Nuclease</keyword>
<dbReference type="GO" id="GO:0000214">
    <property type="term" value="C:tRNA-intron endonuclease complex"/>
    <property type="evidence" value="ECO:0007669"/>
    <property type="project" value="TreeGrafter"/>
</dbReference>
<dbReference type="GO" id="GO:0000213">
    <property type="term" value="F:tRNA-intron lyase activity"/>
    <property type="evidence" value="ECO:0007669"/>
    <property type="project" value="UniProtKB-EC"/>
</dbReference>
<dbReference type="STRING" id="1573173.A0A162PSL0"/>
<feature type="compositionally biased region" description="Polar residues" evidence="4">
    <location>
        <begin position="527"/>
        <end position="544"/>
    </location>
</feature>
<evidence type="ECO:0000256" key="4">
    <source>
        <dbReference type="SAM" id="MobiDB-lite"/>
    </source>
</evidence>
<comment type="caution">
    <text evidence="6">The sequence shown here is derived from an EMBL/GenBank/DDBJ whole genome shotgun (WGS) entry which is preliminary data.</text>
</comment>
<feature type="region of interest" description="Disordered" evidence="4">
    <location>
        <begin position="593"/>
        <end position="630"/>
    </location>
</feature>
<sequence length="874" mass="95425">MAQLTGDLSARRVEYSSNNSMSQTKNTASPTAQAMTPATSQSASGSPTTPRPKGLPLYKIYELPAPIRTFPLPSFYPNNPISLFHVLFAWTKQTLFPPPAEPSIVHEGIWCPESKSVNITDEKSMRALWEQGFYGKGNLSRSEPNWLKREQVRRGLVPGQVSELVTANRREERRQMKWERAKSEQEAIRQLRLREAQLAAQVAADDTVKPSTLAAEAEESSPKLTSNHVPAREASTDAEPLPEPTFPLSKSEPTVKGIQADVPEVSQGVHEVTLVAEPEALDLFVEDDASRTKETATGLVNGMHSHNSSTTVTAAHSALQQKSESHIGSAKIAKPIDFLQSRKEAEVTVKSEIILKPGDVLPAPIPLTWAPVGPTELLSLPNSYASATKAEDTEDVSESVDVVIDKEVVLQPGDTIPATIPPSLSAPIGPLEILRLPNSHIRLAAATDQVAEAAVNGHSEIVGDGHLESAGIRPEVADESSQHSITNGYSASSVVATVSPVGPLELLSLPNAYTPLINKPSVEPTDTIDTSQTASSPTVPQKLSTIHEDASFSDSEGRDRAGTGHLINDLVNGVNGDKKTHQNWLNGVAKSAVASTEIPSTPKSTKRRKSVRFSPKVESTTYELSDPPSPSLALFNGTNGKATPPANGTPLGPSVLETDTKDIAKYDGKPLETLTEIEAESTEIVNKEHLQLTSEEAFFLAFGMGALRVVDPATKTPIPTPELFNLFRSYSYFPSRVAEDLQPDDGFLVNYAVYHHFRSLGWVPRAGIKFGVDWMLYARGPVFDHAEFGAIILPSYSNQWWKDSDRQLPRKTWHWLHGVVRVLSHVQKSLVLVYVDVPPPPQFDEALKKGPAEVFKLYKIREVMVKRWSSNRNR</sequence>
<feature type="compositionally biased region" description="Polar residues" evidence="4">
    <location>
        <begin position="593"/>
        <end position="603"/>
    </location>
</feature>
<dbReference type="EMBL" id="LFIW01000219">
    <property type="protein sequence ID" value="KZL87523.1"/>
    <property type="molecule type" value="Genomic_DNA"/>
</dbReference>
<dbReference type="InterPro" id="IPR011856">
    <property type="entry name" value="tRNA_endonuc-like_dom_sf"/>
</dbReference>
<comment type="similarity">
    <text evidence="1">Belongs to the tRNA-intron endonuclease family.</text>
</comment>
<feature type="compositionally biased region" description="Basic and acidic residues" evidence="4">
    <location>
        <begin position="545"/>
        <end position="562"/>
    </location>
</feature>
<organism evidence="6 7">
    <name type="scientific">Colletotrichum incanum</name>
    <name type="common">Soybean anthracnose fungus</name>
    <dbReference type="NCBI Taxonomy" id="1573173"/>
    <lineage>
        <taxon>Eukaryota</taxon>
        <taxon>Fungi</taxon>
        <taxon>Dikarya</taxon>
        <taxon>Ascomycota</taxon>
        <taxon>Pezizomycotina</taxon>
        <taxon>Sordariomycetes</taxon>
        <taxon>Hypocreomycetidae</taxon>
        <taxon>Glomerellales</taxon>
        <taxon>Glomerellaceae</taxon>
        <taxon>Colletotrichum</taxon>
        <taxon>Colletotrichum spaethianum species complex</taxon>
    </lineage>
</organism>
<dbReference type="CDD" id="cd22363">
    <property type="entry name" value="tRNA-intron_lyase_C"/>
    <property type="match status" value="1"/>
</dbReference>
<feature type="region of interest" description="Disordered" evidence="4">
    <location>
        <begin position="1"/>
        <end position="53"/>
    </location>
</feature>